<protein>
    <submittedName>
        <fullName evidence="2">Uncharacterized protein</fullName>
    </submittedName>
</protein>
<sequence>MNGQVIQWIVLGLCTAFVLLRLPDALRGRGRGIFVALVLLVIAVGLSLPQIYLPCDRLLGGINIANLVIRLSLYAVFVLLGLRIAAAFRSPRTRWLIVGPIGVTVLAVVVLSTVVLFAISDLPESSTGLFAYGNQETVRLYAEAGRLYPAYVAACLILPALKGLVDPAGRPAHRSASALLAVGFGAVVVFAVMSLVSEEHLGMWEIGLPFGAILLVTSGLTIIWASRRRTELTPRANHLA</sequence>
<feature type="transmembrane region" description="Helical" evidence="1">
    <location>
        <begin position="202"/>
        <end position="225"/>
    </location>
</feature>
<evidence type="ECO:0000313" key="2">
    <source>
        <dbReference type="EMBL" id="MFD1845389.1"/>
    </source>
</evidence>
<feature type="transmembrane region" description="Helical" evidence="1">
    <location>
        <begin position="177"/>
        <end position="196"/>
    </location>
</feature>
<keyword evidence="1" id="KW-0472">Membrane</keyword>
<feature type="transmembrane region" description="Helical" evidence="1">
    <location>
        <begin position="6"/>
        <end position="22"/>
    </location>
</feature>
<feature type="transmembrane region" description="Helical" evidence="1">
    <location>
        <begin position="95"/>
        <end position="119"/>
    </location>
</feature>
<dbReference type="RefSeq" id="WP_343877597.1">
    <property type="nucleotide sequence ID" value="NZ_BAAAIJ010000007.1"/>
</dbReference>
<keyword evidence="3" id="KW-1185">Reference proteome</keyword>
<reference evidence="3" key="1">
    <citation type="journal article" date="2019" name="Int. J. Syst. Evol. Microbiol.">
        <title>The Global Catalogue of Microorganisms (GCM) 10K type strain sequencing project: providing services to taxonomists for standard genome sequencing and annotation.</title>
        <authorList>
            <consortium name="The Broad Institute Genomics Platform"/>
            <consortium name="The Broad Institute Genome Sequencing Center for Infectious Disease"/>
            <person name="Wu L."/>
            <person name="Ma J."/>
        </authorList>
    </citation>
    <scope>NUCLEOTIDE SEQUENCE [LARGE SCALE GENOMIC DNA]</scope>
    <source>
        <strain evidence="3">JCM 11496</strain>
    </source>
</reference>
<accession>A0ABW4Q2F2</accession>
<gene>
    <name evidence="2" type="ORF">ACFSFX_02115</name>
</gene>
<dbReference type="EMBL" id="JBHUGA010000006">
    <property type="protein sequence ID" value="MFD1845389.1"/>
    <property type="molecule type" value="Genomic_DNA"/>
</dbReference>
<keyword evidence="1" id="KW-1133">Transmembrane helix</keyword>
<feature type="transmembrane region" description="Helical" evidence="1">
    <location>
        <begin position="64"/>
        <end position="88"/>
    </location>
</feature>
<proteinExistence type="predicted"/>
<feature type="transmembrane region" description="Helical" evidence="1">
    <location>
        <begin position="148"/>
        <end position="165"/>
    </location>
</feature>
<organism evidence="2 3">
    <name type="scientific">Arthrobacter flavus</name>
    <dbReference type="NCBI Taxonomy" id="95172"/>
    <lineage>
        <taxon>Bacteria</taxon>
        <taxon>Bacillati</taxon>
        <taxon>Actinomycetota</taxon>
        <taxon>Actinomycetes</taxon>
        <taxon>Micrococcales</taxon>
        <taxon>Micrococcaceae</taxon>
        <taxon>Arthrobacter</taxon>
    </lineage>
</organism>
<name>A0ABW4Q2F2_9MICC</name>
<feature type="transmembrane region" description="Helical" evidence="1">
    <location>
        <begin position="34"/>
        <end position="52"/>
    </location>
</feature>
<keyword evidence="1" id="KW-0812">Transmembrane</keyword>
<evidence type="ECO:0000313" key="3">
    <source>
        <dbReference type="Proteomes" id="UP001597307"/>
    </source>
</evidence>
<dbReference type="Proteomes" id="UP001597307">
    <property type="component" value="Unassembled WGS sequence"/>
</dbReference>
<comment type="caution">
    <text evidence="2">The sequence shown here is derived from an EMBL/GenBank/DDBJ whole genome shotgun (WGS) entry which is preliminary data.</text>
</comment>
<evidence type="ECO:0000256" key="1">
    <source>
        <dbReference type="SAM" id="Phobius"/>
    </source>
</evidence>